<sequence length="98" mass="10981">MQSSGWIYPTNTKFAVRPQINPVRLRVCRQTQIASVDVSDCISRRLPLSLLGDIMSLGDPPNLPTRVSWWLMHSFGKGKKSEEIILGRQATDPESSGR</sequence>
<organism evidence="1 2">
    <name type="scientific">Batillaria attramentaria</name>
    <dbReference type="NCBI Taxonomy" id="370345"/>
    <lineage>
        <taxon>Eukaryota</taxon>
        <taxon>Metazoa</taxon>
        <taxon>Spiralia</taxon>
        <taxon>Lophotrochozoa</taxon>
        <taxon>Mollusca</taxon>
        <taxon>Gastropoda</taxon>
        <taxon>Caenogastropoda</taxon>
        <taxon>Sorbeoconcha</taxon>
        <taxon>Cerithioidea</taxon>
        <taxon>Batillariidae</taxon>
        <taxon>Batillaria</taxon>
    </lineage>
</organism>
<dbReference type="AlphaFoldDB" id="A0ABD0M5D7"/>
<keyword evidence="2" id="KW-1185">Reference proteome</keyword>
<reference evidence="1 2" key="1">
    <citation type="journal article" date="2023" name="Sci. Data">
        <title>Genome assembly of the Korean intertidal mud-creeper Batillaria attramentaria.</title>
        <authorList>
            <person name="Patra A.K."/>
            <person name="Ho P.T."/>
            <person name="Jun S."/>
            <person name="Lee S.J."/>
            <person name="Kim Y."/>
            <person name="Won Y.J."/>
        </authorList>
    </citation>
    <scope>NUCLEOTIDE SEQUENCE [LARGE SCALE GENOMIC DNA]</scope>
    <source>
        <strain evidence="1">Wonlab-2016</strain>
    </source>
</reference>
<dbReference type="EMBL" id="JACVVK020000006">
    <property type="protein sequence ID" value="KAK7506604.1"/>
    <property type="molecule type" value="Genomic_DNA"/>
</dbReference>
<evidence type="ECO:0000313" key="1">
    <source>
        <dbReference type="EMBL" id="KAK7506604.1"/>
    </source>
</evidence>
<protein>
    <submittedName>
        <fullName evidence="1">Uncharacterized protein</fullName>
    </submittedName>
</protein>
<comment type="caution">
    <text evidence="1">The sequence shown here is derived from an EMBL/GenBank/DDBJ whole genome shotgun (WGS) entry which is preliminary data.</text>
</comment>
<evidence type="ECO:0000313" key="2">
    <source>
        <dbReference type="Proteomes" id="UP001519460"/>
    </source>
</evidence>
<gene>
    <name evidence="1" type="ORF">BaRGS_00002079</name>
</gene>
<accession>A0ABD0M5D7</accession>
<proteinExistence type="predicted"/>
<name>A0ABD0M5D7_9CAEN</name>
<dbReference type="Proteomes" id="UP001519460">
    <property type="component" value="Unassembled WGS sequence"/>
</dbReference>